<name>A0A6G0WSA2_9STRA</name>
<dbReference type="SMART" id="SM00775">
    <property type="entry name" value="LNS2"/>
    <property type="match status" value="1"/>
</dbReference>
<dbReference type="Proteomes" id="UP000481153">
    <property type="component" value="Unassembled WGS sequence"/>
</dbReference>
<proteinExistence type="inferred from homology"/>
<dbReference type="PANTHER" id="PTHR12181:SF12">
    <property type="entry name" value="PHOSPHATIDATE PHOSPHATASE"/>
    <property type="match status" value="1"/>
</dbReference>
<organism evidence="4 5">
    <name type="scientific">Aphanomyces euteiches</name>
    <dbReference type="NCBI Taxonomy" id="100861"/>
    <lineage>
        <taxon>Eukaryota</taxon>
        <taxon>Sar</taxon>
        <taxon>Stramenopiles</taxon>
        <taxon>Oomycota</taxon>
        <taxon>Saprolegniomycetes</taxon>
        <taxon>Saprolegniales</taxon>
        <taxon>Verrucalvaceae</taxon>
        <taxon>Aphanomyces</taxon>
    </lineage>
</organism>
<evidence type="ECO:0000259" key="3">
    <source>
        <dbReference type="SMART" id="SM00775"/>
    </source>
</evidence>
<keyword evidence="5" id="KW-1185">Reference proteome</keyword>
<dbReference type="InterPro" id="IPR031315">
    <property type="entry name" value="LNS2/PITP"/>
</dbReference>
<feature type="region of interest" description="Disordered" evidence="2">
    <location>
        <begin position="280"/>
        <end position="309"/>
    </location>
</feature>
<feature type="region of interest" description="Disordered" evidence="2">
    <location>
        <begin position="104"/>
        <end position="133"/>
    </location>
</feature>
<protein>
    <recommendedName>
        <fullName evidence="3">LNS2/PITP domain-containing protein</fullName>
    </recommendedName>
</protein>
<dbReference type="InterPro" id="IPR026058">
    <property type="entry name" value="LIPIN"/>
</dbReference>
<dbReference type="AlphaFoldDB" id="A0A6G0WSA2"/>
<evidence type="ECO:0000256" key="1">
    <source>
        <dbReference type="ARBA" id="ARBA00005476"/>
    </source>
</evidence>
<dbReference type="Pfam" id="PF08235">
    <property type="entry name" value="LNS2"/>
    <property type="match status" value="1"/>
</dbReference>
<reference evidence="4 5" key="1">
    <citation type="submission" date="2019-07" db="EMBL/GenBank/DDBJ databases">
        <title>Genomics analysis of Aphanomyces spp. identifies a new class of oomycete effector associated with host adaptation.</title>
        <authorList>
            <person name="Gaulin E."/>
        </authorList>
    </citation>
    <scope>NUCLEOTIDE SEQUENCE [LARGE SCALE GENOMIC DNA]</scope>
    <source>
        <strain evidence="4 5">ATCC 201684</strain>
    </source>
</reference>
<feature type="compositionally biased region" description="Polar residues" evidence="2">
    <location>
        <begin position="120"/>
        <end position="133"/>
    </location>
</feature>
<dbReference type="Pfam" id="PF04571">
    <property type="entry name" value="Lipin_N"/>
    <property type="match status" value="1"/>
</dbReference>
<comment type="caution">
    <text evidence="4">The sequence shown here is derived from an EMBL/GenBank/DDBJ whole genome shotgun (WGS) entry which is preliminary data.</text>
</comment>
<gene>
    <name evidence="4" type="ORF">Ae201684_012331</name>
</gene>
<dbReference type="EMBL" id="VJMJ01000155">
    <property type="protein sequence ID" value="KAF0730333.1"/>
    <property type="molecule type" value="Genomic_DNA"/>
</dbReference>
<dbReference type="InterPro" id="IPR013209">
    <property type="entry name" value="LNS2"/>
</dbReference>
<sequence>MNVLNSVKDYVSNVFDSGSGPTEAIDVVAVLDDTAKLEPRTRTTPFYVRFEMSKYHGKRVEVRVNGVYIPAIVMEVADNGEAHFVHPGDEEELRTMEDLFYADTPDPPSDEPFPLPVVDENNSQQESSRTKLSAATRTPSVYFDVINPSIERTMLKKNTSDYFDAASEAPLAAPPVATAATSIPNVSHHIVLDMLPSTAAPRLSLCGHLINPSMTPEAANELFQRFLVTPEVFHANPISILQDPKVMILAHGALHRYDLFMQAFFISKVCFLPSEDVLPSASTHPQEPMHPEPTATPLPSEVNDQKSTEPSRWLRWFRSTSSSISNDDSSPRVLFPSQKQLDLMNLAFGANKLEFRIKATVFGEDDKVATSTFYLWHTTTKLVVADVEATISSDHRTSSFLRSSVKEVVIDGAVDFYGHIVHHGYEVVYLSSRRHQDIRELVSGLPRGPLLAAFGGLDNQQTPEELQQVKFSMIERIQGLYPGDVNPFYAALVNDASAKVLLDAGVAPGKVLVMDPTTSRFSLAHQKVFKQQHTTYSGLRADTRTFDAMFPPIVSVVAKANNDDSHPVHLAHTEDAFNDLNFWRVPPPTLS</sequence>
<comment type="similarity">
    <text evidence="1">Belongs to the lipin family.</text>
</comment>
<dbReference type="GO" id="GO:0008195">
    <property type="term" value="F:phosphatidate phosphatase activity"/>
    <property type="evidence" value="ECO:0007669"/>
    <property type="project" value="TreeGrafter"/>
</dbReference>
<feature type="domain" description="LNS2/PITP" evidence="3">
    <location>
        <begin position="382"/>
        <end position="527"/>
    </location>
</feature>
<evidence type="ECO:0000256" key="2">
    <source>
        <dbReference type="SAM" id="MobiDB-lite"/>
    </source>
</evidence>
<evidence type="ECO:0000313" key="4">
    <source>
        <dbReference type="EMBL" id="KAF0730333.1"/>
    </source>
</evidence>
<dbReference type="InterPro" id="IPR007651">
    <property type="entry name" value="Lipin_N"/>
</dbReference>
<accession>A0A6G0WSA2</accession>
<evidence type="ECO:0000313" key="5">
    <source>
        <dbReference type="Proteomes" id="UP000481153"/>
    </source>
</evidence>
<dbReference type="PANTHER" id="PTHR12181">
    <property type="entry name" value="LIPIN"/>
    <property type="match status" value="1"/>
</dbReference>
<feature type="compositionally biased region" description="Pro residues" evidence="2">
    <location>
        <begin position="105"/>
        <end position="115"/>
    </location>
</feature>
<dbReference type="VEuPathDB" id="FungiDB:AeMF1_012538"/>